<evidence type="ECO:0000256" key="10">
    <source>
        <dbReference type="PROSITE-ProRule" id="PRU10125"/>
    </source>
</evidence>
<evidence type="ECO:0000256" key="5">
    <source>
        <dbReference type="ARBA" id="ARBA00022605"/>
    </source>
</evidence>
<dbReference type="EMBL" id="SSOC01000006">
    <property type="protein sequence ID" value="THF63085.1"/>
    <property type="molecule type" value="Genomic_DNA"/>
</dbReference>
<feature type="active site" description="Proton acceptor" evidence="9">
    <location>
        <position position="219"/>
    </location>
</feature>
<dbReference type="GO" id="GO:0008837">
    <property type="term" value="F:diaminopimelate epimerase activity"/>
    <property type="evidence" value="ECO:0007669"/>
    <property type="project" value="UniProtKB-UniRule"/>
</dbReference>
<dbReference type="GO" id="GO:0005829">
    <property type="term" value="C:cytosol"/>
    <property type="evidence" value="ECO:0007669"/>
    <property type="project" value="TreeGrafter"/>
</dbReference>
<dbReference type="NCBIfam" id="TIGR00652">
    <property type="entry name" value="DapF"/>
    <property type="match status" value="1"/>
</dbReference>
<evidence type="ECO:0000256" key="4">
    <source>
        <dbReference type="ARBA" id="ARBA00022490"/>
    </source>
</evidence>
<dbReference type="InterPro" id="IPR001653">
    <property type="entry name" value="DAP_epimerase_DapF"/>
</dbReference>
<dbReference type="HAMAP" id="MF_00197">
    <property type="entry name" value="DAP_epimerase"/>
    <property type="match status" value="1"/>
</dbReference>
<evidence type="ECO:0000256" key="6">
    <source>
        <dbReference type="ARBA" id="ARBA00023154"/>
    </source>
</evidence>
<feature type="binding site" evidence="9">
    <location>
        <position position="46"/>
    </location>
    <ligand>
        <name>substrate</name>
    </ligand>
</feature>
<comment type="function">
    <text evidence="9">Catalyzes the stereoinversion of LL-2,6-diaminopimelate (L,L-DAP) to meso-diaminopimelate (meso-DAP), a precursor of L-lysine and an essential component of the bacterial peptidoglycan.</text>
</comment>
<proteinExistence type="inferred from homology"/>
<name>A0A4S4AT56_9RHOO</name>
<dbReference type="Proteomes" id="UP000308430">
    <property type="component" value="Unassembled WGS sequence"/>
</dbReference>
<feature type="binding site" evidence="9">
    <location>
        <begin position="210"/>
        <end position="211"/>
    </location>
    <ligand>
        <name>substrate</name>
    </ligand>
</feature>
<comment type="subcellular location">
    <subcellularLocation>
        <location evidence="9">Cytoplasm</location>
    </subcellularLocation>
</comment>
<dbReference type="UniPathway" id="UPA00034">
    <property type="reaction ID" value="UER00025"/>
</dbReference>
<keyword evidence="5 9" id="KW-0028">Amino-acid biosynthesis</keyword>
<keyword evidence="7 9" id="KW-0413">Isomerase</keyword>
<feature type="binding site" evidence="9">
    <location>
        <position position="159"/>
    </location>
    <ligand>
        <name>substrate</name>
    </ligand>
</feature>
<gene>
    <name evidence="9 11" type="primary">dapF</name>
    <name evidence="11" type="ORF">E6C76_17695</name>
</gene>
<evidence type="ECO:0000313" key="12">
    <source>
        <dbReference type="Proteomes" id="UP000308430"/>
    </source>
</evidence>
<evidence type="ECO:0000256" key="9">
    <source>
        <dbReference type="HAMAP-Rule" id="MF_00197"/>
    </source>
</evidence>
<evidence type="ECO:0000256" key="3">
    <source>
        <dbReference type="ARBA" id="ARBA00013080"/>
    </source>
</evidence>
<evidence type="ECO:0000256" key="7">
    <source>
        <dbReference type="ARBA" id="ARBA00023235"/>
    </source>
</evidence>
<keyword evidence="12" id="KW-1185">Reference proteome</keyword>
<protein>
    <recommendedName>
        <fullName evidence="3 9">Diaminopimelate epimerase</fullName>
        <shortName evidence="9">DAP epimerase</shortName>
        <ecNumber evidence="3 9">5.1.1.7</ecNumber>
    </recommendedName>
    <alternativeName>
        <fullName evidence="9">PLP-independent amino acid racemase</fullName>
    </alternativeName>
</protein>
<organism evidence="11 12">
    <name type="scientific">Pseudothauera nasutitermitis</name>
    <dbReference type="NCBI Taxonomy" id="2565930"/>
    <lineage>
        <taxon>Bacteria</taxon>
        <taxon>Pseudomonadati</taxon>
        <taxon>Pseudomonadota</taxon>
        <taxon>Betaproteobacteria</taxon>
        <taxon>Rhodocyclales</taxon>
        <taxon>Zoogloeaceae</taxon>
        <taxon>Pseudothauera</taxon>
    </lineage>
</organism>
<feature type="binding site" evidence="9">
    <location>
        <begin position="220"/>
        <end position="221"/>
    </location>
    <ligand>
        <name>substrate</name>
    </ligand>
</feature>
<feature type="active site" description="Proton donor" evidence="9">
    <location>
        <position position="75"/>
    </location>
</feature>
<keyword evidence="6 9" id="KW-0457">Lysine biosynthesis</keyword>
<feature type="active site" evidence="10">
    <location>
        <position position="75"/>
    </location>
</feature>
<dbReference type="OrthoDB" id="9805408at2"/>
<evidence type="ECO:0000256" key="1">
    <source>
        <dbReference type="ARBA" id="ARBA00005196"/>
    </source>
</evidence>
<feature type="site" description="Could be important to modulate the pK values of the two catalytic cysteine residues" evidence="9">
    <location>
        <position position="210"/>
    </location>
</feature>
<feature type="binding site" evidence="9">
    <location>
        <position position="66"/>
    </location>
    <ligand>
        <name>substrate</name>
    </ligand>
</feature>
<dbReference type="InterPro" id="IPR018510">
    <property type="entry name" value="DAP_epimerase_AS"/>
</dbReference>
<feature type="site" description="Could be important to modulate the pK values of the two catalytic cysteine residues" evidence="9">
    <location>
        <position position="161"/>
    </location>
</feature>
<feature type="binding site" evidence="9">
    <location>
        <begin position="76"/>
        <end position="77"/>
    </location>
    <ligand>
        <name>substrate</name>
    </ligand>
</feature>
<accession>A0A4S4AT56</accession>
<dbReference type="RefSeq" id="WP_136349565.1">
    <property type="nucleotide sequence ID" value="NZ_SSOC01000006.1"/>
</dbReference>
<comment type="pathway">
    <text evidence="1 9">Amino-acid biosynthesis; L-lysine biosynthesis via DAP pathway; DL-2,6-diaminopimelate from LL-2,6-diaminopimelate: step 1/1.</text>
</comment>
<evidence type="ECO:0000256" key="2">
    <source>
        <dbReference type="ARBA" id="ARBA00010219"/>
    </source>
</evidence>
<dbReference type="PANTHER" id="PTHR31689">
    <property type="entry name" value="DIAMINOPIMELATE EPIMERASE, CHLOROPLASTIC"/>
    <property type="match status" value="1"/>
</dbReference>
<sequence>MSQRFTKMHGLGNDFVVLDATRAPVDLSAERVRRIADRHFGVGCDQLLVVEPASQSGVDFRYRIFNADGGEVEQCGNGARCFVRFVHEKGLTAKREIRVETRAGIIVPRLEDDGQVTVDMGVPVLEPARVPFVSDSDAVVQPLQVGDATVAITAVSMGNPHAVQVVADVDDAPVTGQGPLIERHERFPARVNAGFMQVVAPTHIRLRVYERGAGETLACGTGACAAVVAGILRGLLDSPVRVDTRGGSLSIAWDGPGTPVRMTGPAVTVFEGEFELA</sequence>
<dbReference type="PROSITE" id="PS01326">
    <property type="entry name" value="DAP_EPIMERASE"/>
    <property type="match status" value="1"/>
</dbReference>
<reference evidence="11 12" key="1">
    <citation type="submission" date="2019-04" db="EMBL/GenBank/DDBJ databases">
        <title>Azoarcus nasutitermitis sp. nov. isolated from termite nest.</title>
        <authorList>
            <person name="Lin S.-Y."/>
            <person name="Hameed A."/>
            <person name="Hsu Y.-H."/>
            <person name="Young C.-C."/>
        </authorList>
    </citation>
    <scope>NUCLEOTIDE SEQUENCE [LARGE SCALE GENOMIC DNA]</scope>
    <source>
        <strain evidence="11 12">CC-YHH838</strain>
    </source>
</reference>
<evidence type="ECO:0000313" key="11">
    <source>
        <dbReference type="EMBL" id="THF63085.1"/>
    </source>
</evidence>
<comment type="caution">
    <text evidence="11">The sequence shown here is derived from an EMBL/GenBank/DDBJ whole genome shotgun (WGS) entry which is preliminary data.</text>
</comment>
<comment type="similarity">
    <text evidence="2 9">Belongs to the diaminopimelate epimerase family.</text>
</comment>
<dbReference type="EC" id="5.1.1.7" evidence="3 9"/>
<dbReference type="FunFam" id="3.10.310.10:FF:000001">
    <property type="entry name" value="Diaminopimelate epimerase"/>
    <property type="match status" value="1"/>
</dbReference>
<dbReference type="SUPFAM" id="SSF54506">
    <property type="entry name" value="Diaminopimelate epimerase-like"/>
    <property type="match status" value="1"/>
</dbReference>
<comment type="subunit">
    <text evidence="9">Homodimer.</text>
</comment>
<keyword evidence="4 9" id="KW-0963">Cytoplasm</keyword>
<feature type="binding site" evidence="9">
    <location>
        <position position="192"/>
    </location>
    <ligand>
        <name>substrate</name>
    </ligand>
</feature>
<dbReference type="Gene3D" id="3.10.310.10">
    <property type="entry name" value="Diaminopimelate Epimerase, Chain A, domain 1"/>
    <property type="match status" value="2"/>
</dbReference>
<evidence type="ECO:0000256" key="8">
    <source>
        <dbReference type="ARBA" id="ARBA00051712"/>
    </source>
</evidence>
<dbReference type="Pfam" id="PF01678">
    <property type="entry name" value="DAP_epimerase"/>
    <property type="match status" value="2"/>
</dbReference>
<dbReference type="PANTHER" id="PTHR31689:SF0">
    <property type="entry name" value="DIAMINOPIMELATE EPIMERASE"/>
    <property type="match status" value="1"/>
</dbReference>
<dbReference type="GO" id="GO:0009089">
    <property type="term" value="P:lysine biosynthetic process via diaminopimelate"/>
    <property type="evidence" value="ECO:0007669"/>
    <property type="project" value="UniProtKB-UniRule"/>
</dbReference>
<comment type="catalytic activity">
    <reaction evidence="8 9">
        <text>(2S,6S)-2,6-diaminopimelate = meso-2,6-diaminopimelate</text>
        <dbReference type="Rhea" id="RHEA:15393"/>
        <dbReference type="ChEBI" id="CHEBI:57609"/>
        <dbReference type="ChEBI" id="CHEBI:57791"/>
        <dbReference type="EC" id="5.1.1.7"/>
    </reaction>
</comment>
<dbReference type="AlphaFoldDB" id="A0A4S4AT56"/>
<feature type="binding site" evidence="9">
    <location>
        <position position="13"/>
    </location>
    <ligand>
        <name>substrate</name>
    </ligand>
</feature>